<accession>A0ACA9QWR3</accession>
<evidence type="ECO:0000313" key="1">
    <source>
        <dbReference type="EMBL" id="CAG8767662.1"/>
    </source>
</evidence>
<gene>
    <name evidence="1" type="ORF">ACOLOM_LOCUS13552</name>
</gene>
<keyword evidence="2" id="KW-1185">Reference proteome</keyword>
<sequence>IRYFIYSLEWEQGQEFTGANTGHEPPGWMPHGHAGHFPQQTAPDRA</sequence>
<evidence type="ECO:0000313" key="2">
    <source>
        <dbReference type="Proteomes" id="UP000789525"/>
    </source>
</evidence>
<comment type="caution">
    <text evidence="1">The sequence shown here is derived from an EMBL/GenBank/DDBJ whole genome shotgun (WGS) entry which is preliminary data.</text>
</comment>
<name>A0ACA9QWR3_9GLOM</name>
<feature type="non-terminal residue" evidence="1">
    <location>
        <position position="1"/>
    </location>
</feature>
<dbReference type="EMBL" id="CAJVPT010062857">
    <property type="protein sequence ID" value="CAG8767662.1"/>
    <property type="molecule type" value="Genomic_DNA"/>
</dbReference>
<reference evidence="1" key="1">
    <citation type="submission" date="2021-06" db="EMBL/GenBank/DDBJ databases">
        <authorList>
            <person name="Kallberg Y."/>
            <person name="Tangrot J."/>
            <person name="Rosling A."/>
        </authorList>
    </citation>
    <scope>NUCLEOTIDE SEQUENCE</scope>
    <source>
        <strain evidence="1">CL356</strain>
    </source>
</reference>
<proteinExistence type="predicted"/>
<protein>
    <submittedName>
        <fullName evidence="1">16417_t:CDS:1</fullName>
    </submittedName>
</protein>
<organism evidence="1 2">
    <name type="scientific">Acaulospora colombiana</name>
    <dbReference type="NCBI Taxonomy" id="27376"/>
    <lineage>
        <taxon>Eukaryota</taxon>
        <taxon>Fungi</taxon>
        <taxon>Fungi incertae sedis</taxon>
        <taxon>Mucoromycota</taxon>
        <taxon>Glomeromycotina</taxon>
        <taxon>Glomeromycetes</taxon>
        <taxon>Diversisporales</taxon>
        <taxon>Acaulosporaceae</taxon>
        <taxon>Acaulospora</taxon>
    </lineage>
</organism>
<dbReference type="Proteomes" id="UP000789525">
    <property type="component" value="Unassembled WGS sequence"/>
</dbReference>